<evidence type="ECO:0000313" key="4">
    <source>
        <dbReference type="Proteomes" id="UP001501005"/>
    </source>
</evidence>
<gene>
    <name evidence="3" type="ORF">GCM10009549_47700</name>
</gene>
<feature type="transmembrane region" description="Helical" evidence="2">
    <location>
        <begin position="244"/>
        <end position="264"/>
    </location>
</feature>
<feature type="transmembrane region" description="Helical" evidence="2">
    <location>
        <begin position="270"/>
        <end position="291"/>
    </location>
</feature>
<feature type="region of interest" description="Disordered" evidence="1">
    <location>
        <begin position="19"/>
        <end position="50"/>
    </location>
</feature>
<feature type="transmembrane region" description="Helical" evidence="2">
    <location>
        <begin position="298"/>
        <end position="319"/>
    </location>
</feature>
<name>A0ABN1PCL1_9ACTN</name>
<dbReference type="RefSeq" id="WP_344053175.1">
    <property type="nucleotide sequence ID" value="NZ_BAAAHG010000051.1"/>
</dbReference>
<keyword evidence="4" id="KW-1185">Reference proteome</keyword>
<evidence type="ECO:0000256" key="2">
    <source>
        <dbReference type="SAM" id="Phobius"/>
    </source>
</evidence>
<protein>
    <submittedName>
        <fullName evidence="3">Uncharacterized protein</fullName>
    </submittedName>
</protein>
<proteinExistence type="predicted"/>
<keyword evidence="2" id="KW-0812">Transmembrane</keyword>
<feature type="compositionally biased region" description="Low complexity" evidence="1">
    <location>
        <begin position="41"/>
        <end position="50"/>
    </location>
</feature>
<dbReference type="EMBL" id="BAAAHG010000051">
    <property type="protein sequence ID" value="GAA0926233.1"/>
    <property type="molecule type" value="Genomic_DNA"/>
</dbReference>
<feature type="region of interest" description="Disordered" evidence="1">
    <location>
        <begin position="200"/>
        <end position="238"/>
    </location>
</feature>
<keyword evidence="2" id="KW-0472">Membrane</keyword>
<feature type="compositionally biased region" description="Gly residues" evidence="1">
    <location>
        <begin position="26"/>
        <end position="40"/>
    </location>
</feature>
<reference evidence="3 4" key="1">
    <citation type="journal article" date="2019" name="Int. J. Syst. Evol. Microbiol.">
        <title>The Global Catalogue of Microorganisms (GCM) 10K type strain sequencing project: providing services to taxonomists for standard genome sequencing and annotation.</title>
        <authorList>
            <consortium name="The Broad Institute Genomics Platform"/>
            <consortium name="The Broad Institute Genome Sequencing Center for Infectious Disease"/>
            <person name="Wu L."/>
            <person name="Ma J."/>
        </authorList>
    </citation>
    <scope>NUCLEOTIDE SEQUENCE [LARGE SCALE GENOMIC DNA]</scope>
    <source>
        <strain evidence="3 4">JCM 10673</strain>
    </source>
</reference>
<keyword evidence="2" id="KW-1133">Transmembrane helix</keyword>
<accession>A0ABN1PCL1</accession>
<feature type="transmembrane region" description="Helical" evidence="2">
    <location>
        <begin position="339"/>
        <end position="361"/>
    </location>
</feature>
<comment type="caution">
    <text evidence="3">The sequence shown here is derived from an EMBL/GenBank/DDBJ whole genome shotgun (WGS) entry which is preliminary data.</text>
</comment>
<feature type="compositionally biased region" description="Low complexity" evidence="1">
    <location>
        <begin position="200"/>
        <end position="224"/>
    </location>
</feature>
<dbReference type="Proteomes" id="UP001501005">
    <property type="component" value="Unassembled WGS sequence"/>
</dbReference>
<evidence type="ECO:0000256" key="1">
    <source>
        <dbReference type="SAM" id="MobiDB-lite"/>
    </source>
</evidence>
<evidence type="ECO:0000313" key="3">
    <source>
        <dbReference type="EMBL" id="GAA0926233.1"/>
    </source>
</evidence>
<organism evidence="3 4">
    <name type="scientific">Streptomyces thermoalcalitolerans</name>
    <dbReference type="NCBI Taxonomy" id="65605"/>
    <lineage>
        <taxon>Bacteria</taxon>
        <taxon>Bacillati</taxon>
        <taxon>Actinomycetota</taxon>
        <taxon>Actinomycetes</taxon>
        <taxon>Kitasatosporales</taxon>
        <taxon>Streptomycetaceae</taxon>
        <taxon>Streptomyces</taxon>
    </lineage>
</organism>
<sequence>MTTRTPPPQSNQSVIAFPEEIHWSGPPGGTAGGGEDGGADGSADGDPLSGLVRAVADDRPVEELVRLVALLEDRPEYTGAVRHALRTAALHRPVADVARLVAELTRPPRPADSADDAIRAAVMSRCVADVARLVALLHRIPQQAHCAREAVRAAATGRTVEDLVQLIGRLARERHDETYGEPCAARAAEAAGTVESAEAARTARTAETTQTTQTTQTTETTETTGAVKEQPVAGEPGKGAGRPVFWPGWVAAAALAVCGAAHFPTRWEGAPVPLCLLALAVSALCGALALVLALRTGVVALVTGAVLPAVLAAVGYVEGRLASAGLTRAVEITVAPPRSAGLTAVCASLACLAALTLLLMVQAAERHPPPRSVAPGSPGIDPPVP</sequence>